<evidence type="ECO:0008006" key="4">
    <source>
        <dbReference type="Google" id="ProtNLM"/>
    </source>
</evidence>
<dbReference type="RefSeq" id="WP_345157074.1">
    <property type="nucleotide sequence ID" value="NZ_BAABHC010000003.1"/>
</dbReference>
<sequence>MKIFTLYRSLICLFLLSFISLPNAKAQLVEEGVCSYEDNCIFAEFIAVQEASPTSTSLVIVLNAILAQGGPCNNIDGLIFTPVGGVPILRTRAQLAADPFVELTVNRALFTTTPDVLISSFFYISIPVFSILIPVPTDVVDLQARIDSDDPCLPITPLPVELISFDGAVKKEGVELSWSTASEQDNSHFEIERSADGKVFEQVGKVDGHGNSTTKISYRFTDHTPLTGQSYYRLRQVDFNGQHEYSKVIAVSVGADGADALQVVLAPNPCPNGNCQISIRNAVGAQETRLELTDLSGRLLYTTTVRHASNRTTVLPMQALQGYKGLYILSAVSGGKVVRQRVVLE</sequence>
<proteinExistence type="predicted"/>
<organism evidence="2 3">
    <name type="scientific">Pontibacter saemangeumensis</name>
    <dbReference type="NCBI Taxonomy" id="1084525"/>
    <lineage>
        <taxon>Bacteria</taxon>
        <taxon>Pseudomonadati</taxon>
        <taxon>Bacteroidota</taxon>
        <taxon>Cytophagia</taxon>
        <taxon>Cytophagales</taxon>
        <taxon>Hymenobacteraceae</taxon>
        <taxon>Pontibacter</taxon>
    </lineage>
</organism>
<keyword evidence="1" id="KW-0732">Signal</keyword>
<keyword evidence="3" id="KW-1185">Reference proteome</keyword>
<dbReference type="NCBIfam" id="TIGR04183">
    <property type="entry name" value="Por_Secre_tail"/>
    <property type="match status" value="1"/>
</dbReference>
<evidence type="ECO:0000256" key="1">
    <source>
        <dbReference type="SAM" id="SignalP"/>
    </source>
</evidence>
<feature type="chain" id="PRO_5046774847" description="Por secretion system C-terminal sorting domain-containing protein" evidence="1">
    <location>
        <begin position="25"/>
        <end position="345"/>
    </location>
</feature>
<protein>
    <recommendedName>
        <fullName evidence="4">Por secretion system C-terminal sorting domain-containing protein</fullName>
    </recommendedName>
</protein>
<dbReference type="InterPro" id="IPR013783">
    <property type="entry name" value="Ig-like_fold"/>
</dbReference>
<name>A0ABP8LDZ4_9BACT</name>
<dbReference type="Proteomes" id="UP001500552">
    <property type="component" value="Unassembled WGS sequence"/>
</dbReference>
<dbReference type="EMBL" id="BAABHC010000003">
    <property type="protein sequence ID" value="GAA4426595.1"/>
    <property type="molecule type" value="Genomic_DNA"/>
</dbReference>
<gene>
    <name evidence="2" type="ORF">GCM10023188_08850</name>
</gene>
<evidence type="ECO:0000313" key="3">
    <source>
        <dbReference type="Proteomes" id="UP001500552"/>
    </source>
</evidence>
<reference evidence="3" key="1">
    <citation type="journal article" date="2019" name="Int. J. Syst. Evol. Microbiol.">
        <title>The Global Catalogue of Microorganisms (GCM) 10K type strain sequencing project: providing services to taxonomists for standard genome sequencing and annotation.</title>
        <authorList>
            <consortium name="The Broad Institute Genomics Platform"/>
            <consortium name="The Broad Institute Genome Sequencing Center for Infectious Disease"/>
            <person name="Wu L."/>
            <person name="Ma J."/>
        </authorList>
    </citation>
    <scope>NUCLEOTIDE SEQUENCE [LARGE SCALE GENOMIC DNA]</scope>
    <source>
        <strain evidence="3">JCM 17926</strain>
    </source>
</reference>
<comment type="caution">
    <text evidence="2">The sequence shown here is derived from an EMBL/GenBank/DDBJ whole genome shotgun (WGS) entry which is preliminary data.</text>
</comment>
<feature type="signal peptide" evidence="1">
    <location>
        <begin position="1"/>
        <end position="24"/>
    </location>
</feature>
<accession>A0ABP8LDZ4</accession>
<evidence type="ECO:0000313" key="2">
    <source>
        <dbReference type="EMBL" id="GAA4426595.1"/>
    </source>
</evidence>
<dbReference type="Gene3D" id="2.60.40.10">
    <property type="entry name" value="Immunoglobulins"/>
    <property type="match status" value="1"/>
</dbReference>
<dbReference type="InterPro" id="IPR026444">
    <property type="entry name" value="Secre_tail"/>
</dbReference>